<dbReference type="AlphaFoldDB" id="A0AAV7YVI3"/>
<name>A0AAV7YVI3_9EUKA</name>
<accession>A0AAV7YVI3</accession>
<proteinExistence type="predicted"/>
<gene>
    <name evidence="1" type="ORF">M0812_22719</name>
</gene>
<dbReference type="GO" id="GO:0016301">
    <property type="term" value="F:kinase activity"/>
    <property type="evidence" value="ECO:0007669"/>
    <property type="project" value="UniProtKB-KW"/>
</dbReference>
<reference evidence="1" key="1">
    <citation type="submission" date="2022-08" db="EMBL/GenBank/DDBJ databases">
        <title>Novel sulphate-reducing endosymbionts in the free-living metamonad Anaeramoeba.</title>
        <authorList>
            <person name="Jerlstrom-Hultqvist J."/>
            <person name="Cepicka I."/>
            <person name="Gallot-Lavallee L."/>
            <person name="Salas-Leiva D."/>
            <person name="Curtis B.A."/>
            <person name="Zahonova K."/>
            <person name="Pipaliya S."/>
            <person name="Dacks J."/>
            <person name="Roger A.J."/>
        </authorList>
    </citation>
    <scope>NUCLEOTIDE SEQUENCE</scope>
    <source>
        <strain evidence="1">Busselton2</strain>
    </source>
</reference>
<protein>
    <submittedName>
        <fullName evidence="1">Alpha kinase/elongation factor 2 kinase</fullName>
    </submittedName>
</protein>
<evidence type="ECO:0000313" key="2">
    <source>
        <dbReference type="Proteomes" id="UP001146793"/>
    </source>
</evidence>
<comment type="caution">
    <text evidence="1">The sequence shown here is derived from an EMBL/GenBank/DDBJ whole genome shotgun (WGS) entry which is preliminary data.</text>
</comment>
<organism evidence="1 2">
    <name type="scientific">Anaeramoeba flamelloides</name>
    <dbReference type="NCBI Taxonomy" id="1746091"/>
    <lineage>
        <taxon>Eukaryota</taxon>
        <taxon>Metamonada</taxon>
        <taxon>Anaeramoebidae</taxon>
        <taxon>Anaeramoeba</taxon>
    </lineage>
</organism>
<keyword evidence="1" id="KW-0418">Kinase</keyword>
<sequence>MILKAPLKGNPSQVEWNGFFKKEFKVSCSIDFGTSRTGAAWYTTHEGNINIPHSNIKKIKLDYNDENFKTNTAILFKKAYGNKWEPNLFGKEAEKKYLKLRPKERNNYQFF</sequence>
<evidence type="ECO:0000313" key="1">
    <source>
        <dbReference type="EMBL" id="KAJ3433753.1"/>
    </source>
</evidence>
<dbReference type="EMBL" id="JANTQA010000047">
    <property type="protein sequence ID" value="KAJ3433753.1"/>
    <property type="molecule type" value="Genomic_DNA"/>
</dbReference>
<keyword evidence="1" id="KW-0808">Transferase</keyword>
<dbReference type="Proteomes" id="UP001146793">
    <property type="component" value="Unassembled WGS sequence"/>
</dbReference>